<keyword evidence="4" id="KW-0479">Metal-binding</keyword>
<evidence type="ECO:0000313" key="12">
    <source>
        <dbReference type="Proteomes" id="UP000199344"/>
    </source>
</evidence>
<dbReference type="RefSeq" id="WP_090522952.1">
    <property type="nucleotide sequence ID" value="NZ_FNAH01000004.1"/>
</dbReference>
<dbReference type="Proteomes" id="UP000199344">
    <property type="component" value="Unassembled WGS sequence"/>
</dbReference>
<organism evidence="11 12">
    <name type="scientific">Paracoccus isoporae</name>
    <dbReference type="NCBI Taxonomy" id="591205"/>
    <lineage>
        <taxon>Bacteria</taxon>
        <taxon>Pseudomonadati</taxon>
        <taxon>Pseudomonadota</taxon>
        <taxon>Alphaproteobacteria</taxon>
        <taxon>Rhodobacterales</taxon>
        <taxon>Paracoccaceae</taxon>
        <taxon>Paracoccus</taxon>
    </lineage>
</organism>
<dbReference type="OrthoDB" id="4279at2"/>
<evidence type="ECO:0000313" key="11">
    <source>
        <dbReference type="EMBL" id="SDE16368.1"/>
    </source>
</evidence>
<sequence>MKLTLEILTHDLLAPVRHGFFTRKGGASTGLYTGLNCGRGSSDQRDVVETNRARVAEAMGVDAPALLTVHQVHSAEVVTVKAASDLAAIRETRADALVTATPGLALAVLTADCQPVLLADPAAGVIGAAHAGWKGALSGVLEATADAMRALGAGRIRAVIGPTISQRAYEVGWDFMEDVTADDPEAERFFAGGAGGKPMFDLPGYGLARLREAGVDAAWTGHCTYSDAERFFSYRRSTHRQEADYGRLISVISL</sequence>
<dbReference type="InterPro" id="IPR038371">
    <property type="entry name" value="Cu_polyphenol_OxRdtase_sf"/>
</dbReference>
<evidence type="ECO:0000256" key="4">
    <source>
        <dbReference type="ARBA" id="ARBA00022723"/>
    </source>
</evidence>
<comment type="catalytic activity">
    <reaction evidence="9">
        <text>S-methyl-5'-thioadenosine + phosphate = 5-(methylsulfanyl)-alpha-D-ribose 1-phosphate + adenine</text>
        <dbReference type="Rhea" id="RHEA:11852"/>
        <dbReference type="ChEBI" id="CHEBI:16708"/>
        <dbReference type="ChEBI" id="CHEBI:17509"/>
        <dbReference type="ChEBI" id="CHEBI:43474"/>
        <dbReference type="ChEBI" id="CHEBI:58533"/>
        <dbReference type="EC" id="2.4.2.28"/>
    </reaction>
    <physiologicalReaction direction="left-to-right" evidence="9">
        <dbReference type="Rhea" id="RHEA:11853"/>
    </physiologicalReaction>
</comment>
<comment type="catalytic activity">
    <reaction evidence="8">
        <text>adenosine + phosphate = alpha-D-ribose 1-phosphate + adenine</text>
        <dbReference type="Rhea" id="RHEA:27642"/>
        <dbReference type="ChEBI" id="CHEBI:16335"/>
        <dbReference type="ChEBI" id="CHEBI:16708"/>
        <dbReference type="ChEBI" id="CHEBI:43474"/>
        <dbReference type="ChEBI" id="CHEBI:57720"/>
        <dbReference type="EC" id="2.4.2.1"/>
    </reaction>
    <physiologicalReaction direction="left-to-right" evidence="8">
        <dbReference type="Rhea" id="RHEA:27643"/>
    </physiologicalReaction>
</comment>
<name>A0A1G7ANB8_9RHOB</name>
<comment type="catalytic activity">
    <reaction evidence="7">
        <text>adenosine + H2O + H(+) = inosine + NH4(+)</text>
        <dbReference type="Rhea" id="RHEA:24408"/>
        <dbReference type="ChEBI" id="CHEBI:15377"/>
        <dbReference type="ChEBI" id="CHEBI:15378"/>
        <dbReference type="ChEBI" id="CHEBI:16335"/>
        <dbReference type="ChEBI" id="CHEBI:17596"/>
        <dbReference type="ChEBI" id="CHEBI:28938"/>
        <dbReference type="EC" id="3.5.4.4"/>
    </reaction>
    <physiologicalReaction direction="left-to-right" evidence="7">
        <dbReference type="Rhea" id="RHEA:24409"/>
    </physiologicalReaction>
</comment>
<evidence type="ECO:0000256" key="1">
    <source>
        <dbReference type="ARBA" id="ARBA00000553"/>
    </source>
</evidence>
<keyword evidence="5" id="KW-0378">Hydrolase</keyword>
<dbReference type="STRING" id="591205.SAMN05421538_104201"/>
<dbReference type="GO" id="GO:0005507">
    <property type="term" value="F:copper ion binding"/>
    <property type="evidence" value="ECO:0007669"/>
    <property type="project" value="TreeGrafter"/>
</dbReference>
<evidence type="ECO:0000256" key="8">
    <source>
        <dbReference type="ARBA" id="ARBA00048968"/>
    </source>
</evidence>
<dbReference type="PANTHER" id="PTHR30616:SF2">
    <property type="entry name" value="PURINE NUCLEOSIDE PHOSPHORYLASE LACC1"/>
    <property type="match status" value="1"/>
</dbReference>
<dbReference type="InterPro" id="IPR003730">
    <property type="entry name" value="Cu_polyphenol_OxRdtase"/>
</dbReference>
<evidence type="ECO:0000256" key="2">
    <source>
        <dbReference type="ARBA" id="ARBA00007353"/>
    </source>
</evidence>
<reference evidence="11 12" key="1">
    <citation type="submission" date="2016-10" db="EMBL/GenBank/DDBJ databases">
        <authorList>
            <person name="de Groot N.N."/>
        </authorList>
    </citation>
    <scope>NUCLEOTIDE SEQUENCE [LARGE SCALE GENOMIC DNA]</scope>
    <source>
        <strain evidence="11 12">DSM 22220</strain>
    </source>
</reference>
<dbReference type="Pfam" id="PF02578">
    <property type="entry name" value="Cu-oxidase_4"/>
    <property type="match status" value="1"/>
</dbReference>
<dbReference type="AlphaFoldDB" id="A0A1G7ANB8"/>
<dbReference type="CDD" id="cd16833">
    <property type="entry name" value="YfiH"/>
    <property type="match status" value="1"/>
</dbReference>
<evidence type="ECO:0000256" key="6">
    <source>
        <dbReference type="ARBA" id="ARBA00022833"/>
    </source>
</evidence>
<evidence type="ECO:0000256" key="7">
    <source>
        <dbReference type="ARBA" id="ARBA00047989"/>
    </source>
</evidence>
<dbReference type="NCBIfam" id="TIGR00726">
    <property type="entry name" value="peptidoglycan editing factor PgeF"/>
    <property type="match status" value="1"/>
</dbReference>
<evidence type="ECO:0000256" key="10">
    <source>
        <dbReference type="RuleBase" id="RU361274"/>
    </source>
</evidence>
<dbReference type="GO" id="GO:0016787">
    <property type="term" value="F:hydrolase activity"/>
    <property type="evidence" value="ECO:0007669"/>
    <property type="project" value="UniProtKB-KW"/>
</dbReference>
<dbReference type="Gene3D" id="3.60.140.10">
    <property type="entry name" value="CNF1/YfiH-like putative cysteine hydrolases"/>
    <property type="match status" value="1"/>
</dbReference>
<evidence type="ECO:0000256" key="5">
    <source>
        <dbReference type="ARBA" id="ARBA00022801"/>
    </source>
</evidence>
<evidence type="ECO:0000256" key="9">
    <source>
        <dbReference type="ARBA" id="ARBA00049893"/>
    </source>
</evidence>
<comment type="similarity">
    <text evidence="2 10">Belongs to the purine nucleoside phosphorylase YfiH/LACC1 family.</text>
</comment>
<gene>
    <name evidence="11" type="ORF">SAMN05421538_104201</name>
</gene>
<dbReference type="InterPro" id="IPR011324">
    <property type="entry name" value="Cytotoxic_necrot_fac-like_cat"/>
</dbReference>
<dbReference type="PANTHER" id="PTHR30616">
    <property type="entry name" value="UNCHARACTERIZED PROTEIN YFIH"/>
    <property type="match status" value="1"/>
</dbReference>
<proteinExistence type="inferred from homology"/>
<comment type="catalytic activity">
    <reaction evidence="1">
        <text>inosine + phosphate = alpha-D-ribose 1-phosphate + hypoxanthine</text>
        <dbReference type="Rhea" id="RHEA:27646"/>
        <dbReference type="ChEBI" id="CHEBI:17368"/>
        <dbReference type="ChEBI" id="CHEBI:17596"/>
        <dbReference type="ChEBI" id="CHEBI:43474"/>
        <dbReference type="ChEBI" id="CHEBI:57720"/>
        <dbReference type="EC" id="2.4.2.1"/>
    </reaction>
    <physiologicalReaction direction="left-to-right" evidence="1">
        <dbReference type="Rhea" id="RHEA:27647"/>
    </physiologicalReaction>
</comment>
<keyword evidence="3" id="KW-0808">Transferase</keyword>
<protein>
    <recommendedName>
        <fullName evidence="10">Purine nucleoside phosphorylase</fullName>
    </recommendedName>
</protein>
<accession>A0A1G7ANB8</accession>
<dbReference type="SUPFAM" id="SSF64438">
    <property type="entry name" value="CNF1/YfiH-like putative cysteine hydrolases"/>
    <property type="match status" value="1"/>
</dbReference>
<evidence type="ECO:0000256" key="3">
    <source>
        <dbReference type="ARBA" id="ARBA00022679"/>
    </source>
</evidence>
<dbReference type="EMBL" id="FNAH01000004">
    <property type="protein sequence ID" value="SDE16368.1"/>
    <property type="molecule type" value="Genomic_DNA"/>
</dbReference>
<keyword evidence="12" id="KW-1185">Reference proteome</keyword>
<dbReference type="GO" id="GO:0017061">
    <property type="term" value="F:S-methyl-5-thioadenosine phosphorylase activity"/>
    <property type="evidence" value="ECO:0007669"/>
    <property type="project" value="UniProtKB-EC"/>
</dbReference>
<keyword evidence="6" id="KW-0862">Zinc</keyword>